<keyword evidence="6" id="KW-1185">Reference proteome</keyword>
<dbReference type="InterPro" id="IPR011990">
    <property type="entry name" value="TPR-like_helical_dom_sf"/>
</dbReference>
<dbReference type="SUPFAM" id="SSF48452">
    <property type="entry name" value="TPR-like"/>
    <property type="match status" value="4"/>
</dbReference>
<proteinExistence type="predicted"/>
<evidence type="ECO:0000256" key="1">
    <source>
        <dbReference type="ARBA" id="ARBA00022737"/>
    </source>
</evidence>
<dbReference type="PANTHER" id="PTHR44943:SF8">
    <property type="entry name" value="TPR REPEAT-CONTAINING PROTEIN MJ0263"/>
    <property type="match status" value="1"/>
</dbReference>
<dbReference type="Pfam" id="PF13432">
    <property type="entry name" value="TPR_16"/>
    <property type="match status" value="1"/>
</dbReference>
<dbReference type="EMBL" id="DF967972">
    <property type="protein sequence ID" value="GAP13400.1"/>
    <property type="molecule type" value="Genomic_DNA"/>
</dbReference>
<evidence type="ECO:0000256" key="4">
    <source>
        <dbReference type="SAM" id="MobiDB-lite"/>
    </source>
</evidence>
<dbReference type="InterPro" id="IPR019734">
    <property type="entry name" value="TPR_rpt"/>
</dbReference>
<dbReference type="PROSITE" id="PS50293">
    <property type="entry name" value="TPR_REGION"/>
    <property type="match status" value="1"/>
</dbReference>
<organism evidence="5">
    <name type="scientific">Longilinea arvoryzae</name>
    <dbReference type="NCBI Taxonomy" id="360412"/>
    <lineage>
        <taxon>Bacteria</taxon>
        <taxon>Bacillati</taxon>
        <taxon>Chloroflexota</taxon>
        <taxon>Anaerolineae</taxon>
        <taxon>Anaerolineales</taxon>
        <taxon>Anaerolineaceae</taxon>
        <taxon>Longilinea</taxon>
    </lineage>
</organism>
<keyword evidence="1" id="KW-0677">Repeat</keyword>
<feature type="region of interest" description="Disordered" evidence="4">
    <location>
        <begin position="195"/>
        <end position="225"/>
    </location>
</feature>
<dbReference type="PROSITE" id="PS50005">
    <property type="entry name" value="TPR"/>
    <property type="match status" value="4"/>
</dbReference>
<dbReference type="SMART" id="SM00028">
    <property type="entry name" value="TPR"/>
    <property type="match status" value="8"/>
</dbReference>
<sequence length="770" mass="85919">MSGSQESYKKAMNQGHNAAWEQNWDEAASYYQQALEILPDDAMALTSLALAFFQQRRFDESLQLYQRAANLYPNDPGPLDKMARIYELQGRIPDAVQAWVTASNLHLNMRDADKAIAYLQQAIALQPENVNARSRLAMILDKLGRKNEAITEYLSVASLMQSSGDKGKVNQIIQYLYQTQPDSAELRHALSLFRNGQPLPPPAKARRSGTGPILEQPLQLEKEKTPVQTPDPIAEARQAAMAELAALLFNQASDDTAGQSARRGISSITRGTGALSLEQAEQTRIIMHLGQAIDSQTQGQDKQAAEELERATDIGLRHPAAYFDLGMLTVQTNPQASLRYLQESVKHPDYALASYLLMAQIQRQTNEMGEAVMCALQALRLADTHTVNTEEADELSQLYEPVIESQTQSTDEKILGGIYDIVMEQVLRPNWREYLRMARAQMPPQPEGTPPLPLAEMLLESRSSQVVEAQAGIRRLAAKDKTRSAMEVAFNALEAAPTYLPLHVQMAELLIQEGRVQDAVDKFMLVATLYTLRGEAEQAIRLLTRVTQMAPMDLSVRRRLIDLLTAQGKIDAALQQYVDLAGVYYRLAELDKARQSYLDALKLASRSKNGRSWATHILPKMADIDMQRLDMKSALHSYEQLRSTVPEESEPRVLLVNLLFRMGQDATAMTELDSYLKLVEKTNKPDLAIQFLESVLLENPDKLEVRKRAAGLLMHSGEIDRAIVEMDQIAESLLQTGNRVAAIAVLEDILALNPAHPEKYQGLLKQARGD</sequence>
<name>A0A0S7BGT8_9CHLR</name>
<protein>
    <submittedName>
        <fullName evidence="5">Protein containg TPR repeat</fullName>
    </submittedName>
</protein>
<dbReference type="STRING" id="360412.LARV_01154"/>
<feature type="repeat" description="TPR" evidence="3">
    <location>
        <begin position="96"/>
        <end position="129"/>
    </location>
</feature>
<feature type="repeat" description="TPR" evidence="3">
    <location>
        <begin position="42"/>
        <end position="75"/>
    </location>
</feature>
<feature type="repeat" description="TPR" evidence="3">
    <location>
        <begin position="574"/>
        <end position="607"/>
    </location>
</feature>
<evidence type="ECO:0000256" key="2">
    <source>
        <dbReference type="ARBA" id="ARBA00022803"/>
    </source>
</evidence>
<evidence type="ECO:0000313" key="5">
    <source>
        <dbReference type="EMBL" id="GAP13400.1"/>
    </source>
</evidence>
<dbReference type="OrthoDB" id="2082605at2"/>
<dbReference type="Gene3D" id="1.25.40.10">
    <property type="entry name" value="Tetratricopeptide repeat domain"/>
    <property type="match status" value="4"/>
</dbReference>
<dbReference type="AlphaFoldDB" id="A0A0S7BGT8"/>
<evidence type="ECO:0000313" key="6">
    <source>
        <dbReference type="Proteomes" id="UP000055060"/>
    </source>
</evidence>
<dbReference type="RefSeq" id="WP_075072739.1">
    <property type="nucleotide sequence ID" value="NZ_DF967972.1"/>
</dbReference>
<dbReference type="Proteomes" id="UP000055060">
    <property type="component" value="Unassembled WGS sequence"/>
</dbReference>
<dbReference type="PANTHER" id="PTHR44943">
    <property type="entry name" value="CELLULOSE SYNTHASE OPERON PROTEIN C"/>
    <property type="match status" value="1"/>
</dbReference>
<reference evidence="5" key="1">
    <citation type="submission" date="2015-07" db="EMBL/GenBank/DDBJ databases">
        <title>Draft Genome Sequences of Anaerolinea thermolimosa IMO-1, Bellilinea caldifistulae GOMI-1, Leptolinea tardivitalis YMTK-2, Levilinea saccharolytica KIBI-1,Longilinea arvoryzae KOME-1, Previously Described as Members of the Anaerolineaceae (Chloroflexi).</title>
        <authorList>
            <person name="Sekiguchi Y."/>
            <person name="Ohashi A."/>
            <person name="Matsuura N."/>
            <person name="Tourlousse M.D."/>
        </authorList>
    </citation>
    <scope>NUCLEOTIDE SEQUENCE [LARGE SCALE GENOMIC DNA]</scope>
    <source>
        <strain evidence="5">KOME-1</strain>
    </source>
</reference>
<feature type="repeat" description="TPR" evidence="3">
    <location>
        <begin position="8"/>
        <end position="41"/>
    </location>
</feature>
<accession>A0A0S7BGT8</accession>
<gene>
    <name evidence="5" type="ORF">LARV_01154</name>
</gene>
<dbReference type="InterPro" id="IPR051685">
    <property type="entry name" value="Ycf3/AcsC/BcsC/TPR_MFPF"/>
</dbReference>
<dbReference type="Pfam" id="PF14559">
    <property type="entry name" value="TPR_19"/>
    <property type="match status" value="2"/>
</dbReference>
<keyword evidence="2 3" id="KW-0802">TPR repeat</keyword>
<evidence type="ECO:0000256" key="3">
    <source>
        <dbReference type="PROSITE-ProRule" id="PRU00339"/>
    </source>
</evidence>